<evidence type="ECO:0000313" key="1">
    <source>
        <dbReference type="EMBL" id="KDQ07297.1"/>
    </source>
</evidence>
<organism evidence="1 2">
    <name type="scientific">Botryobasidium botryosum (strain FD-172 SS1)</name>
    <dbReference type="NCBI Taxonomy" id="930990"/>
    <lineage>
        <taxon>Eukaryota</taxon>
        <taxon>Fungi</taxon>
        <taxon>Dikarya</taxon>
        <taxon>Basidiomycota</taxon>
        <taxon>Agaricomycotina</taxon>
        <taxon>Agaricomycetes</taxon>
        <taxon>Cantharellales</taxon>
        <taxon>Botryobasidiaceae</taxon>
        <taxon>Botryobasidium</taxon>
    </lineage>
</organism>
<accession>A0A067M619</accession>
<dbReference type="AlphaFoldDB" id="A0A067M619"/>
<dbReference type="HOGENOM" id="CLU_1214570_0_0_1"/>
<dbReference type="OrthoDB" id="5362978at2759"/>
<gene>
    <name evidence="1" type="ORF">BOTBODRAFT_192506</name>
</gene>
<protein>
    <submittedName>
        <fullName evidence="1">Uncharacterized protein</fullName>
    </submittedName>
</protein>
<sequence>MFHHAVGMAAEFFPLSNTAPQRRPTPAVVLMVISLPPHASKSPPQCRSRRRSQITAALQRASSVGSTEERTCTTGSYNTILFDLFCPAGTCTMLHPAVRKKEVPPEMEYFIAYHFRSGEPNSPLFFLDTQPSKIKAERLYGVSALGTRLRFYCVPGDSQLSRKGIDVEHPDAPSPADLWRFDVLEEEGANKLKRVAEEVREMYGRLIGIATPGSRSPQPVALAGAVGM</sequence>
<proteinExistence type="predicted"/>
<reference evidence="2" key="1">
    <citation type="journal article" date="2014" name="Proc. Natl. Acad. Sci. U.S.A.">
        <title>Extensive sampling of basidiomycete genomes demonstrates inadequacy of the white-rot/brown-rot paradigm for wood decay fungi.</title>
        <authorList>
            <person name="Riley R."/>
            <person name="Salamov A.A."/>
            <person name="Brown D.W."/>
            <person name="Nagy L.G."/>
            <person name="Floudas D."/>
            <person name="Held B.W."/>
            <person name="Levasseur A."/>
            <person name="Lombard V."/>
            <person name="Morin E."/>
            <person name="Otillar R."/>
            <person name="Lindquist E.A."/>
            <person name="Sun H."/>
            <person name="LaButti K.M."/>
            <person name="Schmutz J."/>
            <person name="Jabbour D."/>
            <person name="Luo H."/>
            <person name="Baker S.E."/>
            <person name="Pisabarro A.G."/>
            <person name="Walton J.D."/>
            <person name="Blanchette R.A."/>
            <person name="Henrissat B."/>
            <person name="Martin F."/>
            <person name="Cullen D."/>
            <person name="Hibbett D.S."/>
            <person name="Grigoriev I.V."/>
        </authorList>
    </citation>
    <scope>NUCLEOTIDE SEQUENCE [LARGE SCALE GENOMIC DNA]</scope>
    <source>
        <strain evidence="2">FD-172 SS1</strain>
    </source>
</reference>
<name>A0A067M619_BOTB1</name>
<evidence type="ECO:0000313" key="2">
    <source>
        <dbReference type="Proteomes" id="UP000027195"/>
    </source>
</evidence>
<dbReference type="Proteomes" id="UP000027195">
    <property type="component" value="Unassembled WGS sequence"/>
</dbReference>
<dbReference type="EMBL" id="KL198110">
    <property type="protein sequence ID" value="KDQ07297.1"/>
    <property type="molecule type" value="Genomic_DNA"/>
</dbReference>
<keyword evidence="2" id="KW-1185">Reference proteome</keyword>
<dbReference type="InParanoid" id="A0A067M619"/>